<dbReference type="InterPro" id="IPR050926">
    <property type="entry name" value="Aconitase/IPM_isomerase"/>
</dbReference>
<comment type="caution">
    <text evidence="4">The sequence shown here is derived from an EMBL/GenBank/DDBJ whole genome shotgun (WGS) entry which is preliminary data.</text>
</comment>
<dbReference type="Gene3D" id="3.20.19.10">
    <property type="entry name" value="Aconitase, domain 4"/>
    <property type="match status" value="1"/>
</dbReference>
<dbReference type="InterPro" id="IPR036008">
    <property type="entry name" value="Aconitase_4Fe-4S_dom"/>
</dbReference>
<dbReference type="InterPro" id="IPR015931">
    <property type="entry name" value="Acnase/IPM_dHydase_lsu_aba_1/3"/>
</dbReference>
<sequence>NFTGRNDANPQTHSFVTSPDLVTAMVLSGDLRFNPLTDSLTAADGSEFKLKPPSGDNLPARGFDPGVDTYQEPPKDGSSLKVDVDPKSTRLQLLEPFQPWDGKDFVDYPILIKIKGKCTTDHISAAGPWLKYRGHLDNISNNMFIANLISQSSELSKVASTDDSEVLIFHNSFKK</sequence>
<feature type="region of interest" description="Disordered" evidence="2">
    <location>
        <begin position="44"/>
        <end position="64"/>
    </location>
</feature>
<dbReference type="Gene3D" id="3.30.499.10">
    <property type="entry name" value="Aconitase, domain 3"/>
    <property type="match status" value="1"/>
</dbReference>
<dbReference type="SUPFAM" id="SSF53732">
    <property type="entry name" value="Aconitase iron-sulfur domain"/>
    <property type="match status" value="1"/>
</dbReference>
<dbReference type="Pfam" id="PF00694">
    <property type="entry name" value="Aconitase_C"/>
    <property type="match status" value="1"/>
</dbReference>
<keyword evidence="1" id="KW-0408">Iron</keyword>
<dbReference type="GO" id="GO:0005739">
    <property type="term" value="C:mitochondrion"/>
    <property type="evidence" value="ECO:0007669"/>
    <property type="project" value="TreeGrafter"/>
</dbReference>
<proteinExistence type="predicted"/>
<dbReference type="PANTHER" id="PTHR43160">
    <property type="entry name" value="ACONITATE HYDRATASE B"/>
    <property type="match status" value="1"/>
</dbReference>
<evidence type="ECO:0000259" key="3">
    <source>
        <dbReference type="Pfam" id="PF00694"/>
    </source>
</evidence>
<reference evidence="4" key="1">
    <citation type="submission" date="2021-02" db="EMBL/GenBank/DDBJ databases">
        <authorList>
            <person name="Nowell W R."/>
        </authorList>
    </citation>
    <scope>NUCLEOTIDE SEQUENCE</scope>
</reference>
<evidence type="ECO:0000313" key="4">
    <source>
        <dbReference type="EMBL" id="CAF5149373.1"/>
    </source>
</evidence>
<evidence type="ECO:0000256" key="1">
    <source>
        <dbReference type="ARBA" id="ARBA00023004"/>
    </source>
</evidence>
<evidence type="ECO:0000256" key="2">
    <source>
        <dbReference type="SAM" id="MobiDB-lite"/>
    </source>
</evidence>
<name>A0A8S3G204_9BILA</name>
<feature type="non-terminal residue" evidence="4">
    <location>
        <position position="1"/>
    </location>
</feature>
<gene>
    <name evidence="4" type="ORF">BYL167_LOCUS71977</name>
</gene>
<dbReference type="GO" id="GO:0003994">
    <property type="term" value="F:aconitate hydratase activity"/>
    <property type="evidence" value="ECO:0007669"/>
    <property type="project" value="TreeGrafter"/>
</dbReference>
<dbReference type="GO" id="GO:0006099">
    <property type="term" value="P:tricarboxylic acid cycle"/>
    <property type="evidence" value="ECO:0007669"/>
    <property type="project" value="TreeGrafter"/>
</dbReference>
<dbReference type="GO" id="GO:0051539">
    <property type="term" value="F:4 iron, 4 sulfur cluster binding"/>
    <property type="evidence" value="ECO:0007669"/>
    <property type="project" value="TreeGrafter"/>
</dbReference>
<evidence type="ECO:0000313" key="5">
    <source>
        <dbReference type="Proteomes" id="UP000681967"/>
    </source>
</evidence>
<dbReference type="EMBL" id="CAJOBH010256886">
    <property type="protein sequence ID" value="CAF5149373.1"/>
    <property type="molecule type" value="Genomic_DNA"/>
</dbReference>
<accession>A0A8S3G204</accession>
<dbReference type="GO" id="GO:0005829">
    <property type="term" value="C:cytosol"/>
    <property type="evidence" value="ECO:0007669"/>
    <property type="project" value="TreeGrafter"/>
</dbReference>
<protein>
    <recommendedName>
        <fullName evidence="3">Aconitase A/isopropylmalate dehydratase small subunit swivel domain-containing protein</fullName>
    </recommendedName>
</protein>
<organism evidence="4 5">
    <name type="scientific">Rotaria magnacalcarata</name>
    <dbReference type="NCBI Taxonomy" id="392030"/>
    <lineage>
        <taxon>Eukaryota</taxon>
        <taxon>Metazoa</taxon>
        <taxon>Spiralia</taxon>
        <taxon>Gnathifera</taxon>
        <taxon>Rotifera</taxon>
        <taxon>Eurotatoria</taxon>
        <taxon>Bdelloidea</taxon>
        <taxon>Philodinida</taxon>
        <taxon>Philodinidae</taxon>
        <taxon>Rotaria</taxon>
    </lineage>
</organism>
<dbReference type="Proteomes" id="UP000681967">
    <property type="component" value="Unassembled WGS sequence"/>
</dbReference>
<feature type="domain" description="Aconitase A/isopropylmalate dehydratase small subunit swivel" evidence="3">
    <location>
        <begin position="110"/>
        <end position="167"/>
    </location>
</feature>
<dbReference type="AlphaFoldDB" id="A0A8S3G204"/>
<dbReference type="SUPFAM" id="SSF52016">
    <property type="entry name" value="LeuD/IlvD-like"/>
    <property type="match status" value="1"/>
</dbReference>
<dbReference type="PANTHER" id="PTHR43160:SF3">
    <property type="entry name" value="ACONITATE HYDRATASE, MITOCHONDRIAL"/>
    <property type="match status" value="1"/>
</dbReference>
<dbReference type="InterPro" id="IPR000573">
    <property type="entry name" value="AconitaseA/IPMdHydase_ssu_swvl"/>
</dbReference>
<dbReference type="InterPro" id="IPR015928">
    <property type="entry name" value="Aconitase/3IPM_dehydase_swvl"/>
</dbReference>